<evidence type="ECO:0000313" key="10">
    <source>
        <dbReference type="EMBL" id="HGE75058.1"/>
    </source>
</evidence>
<dbReference type="PROSITE" id="PS00871">
    <property type="entry name" value="CLPAB_2"/>
    <property type="match status" value="1"/>
</dbReference>
<evidence type="ECO:0000256" key="8">
    <source>
        <dbReference type="SAM" id="MobiDB-lite"/>
    </source>
</evidence>
<dbReference type="GO" id="GO:0005524">
    <property type="term" value="F:ATP binding"/>
    <property type="evidence" value="ECO:0007669"/>
    <property type="project" value="UniProtKB-KW"/>
</dbReference>
<dbReference type="Gene3D" id="1.10.8.60">
    <property type="match status" value="2"/>
</dbReference>
<dbReference type="Gene3D" id="1.10.1780.10">
    <property type="entry name" value="Clp, N-terminal domain"/>
    <property type="match status" value="1"/>
</dbReference>
<dbReference type="InterPro" id="IPR028299">
    <property type="entry name" value="ClpA/B_CS2"/>
</dbReference>
<dbReference type="PANTHER" id="PTHR11638">
    <property type="entry name" value="ATP-DEPENDENT CLP PROTEASE"/>
    <property type="match status" value="1"/>
</dbReference>
<dbReference type="GO" id="GO:0006508">
    <property type="term" value="P:proteolysis"/>
    <property type="evidence" value="ECO:0007669"/>
    <property type="project" value="UniProtKB-KW"/>
</dbReference>
<dbReference type="GO" id="GO:0005737">
    <property type="term" value="C:cytoplasm"/>
    <property type="evidence" value="ECO:0007669"/>
    <property type="project" value="TreeGrafter"/>
</dbReference>
<dbReference type="Gene3D" id="3.40.50.300">
    <property type="entry name" value="P-loop containing nucleotide triphosphate hydrolases"/>
    <property type="match status" value="2"/>
</dbReference>
<evidence type="ECO:0000256" key="3">
    <source>
        <dbReference type="ARBA" id="ARBA00022840"/>
    </source>
</evidence>
<keyword evidence="3 6" id="KW-0067">ATP-binding</keyword>
<keyword evidence="4 6" id="KW-0143">Chaperone</keyword>
<evidence type="ECO:0000256" key="6">
    <source>
        <dbReference type="RuleBase" id="RU004432"/>
    </source>
</evidence>
<dbReference type="GO" id="GO:0016887">
    <property type="term" value="F:ATP hydrolysis activity"/>
    <property type="evidence" value="ECO:0007669"/>
    <property type="project" value="InterPro"/>
</dbReference>
<keyword evidence="10" id="KW-0645">Protease</keyword>
<dbReference type="InterPro" id="IPR041546">
    <property type="entry name" value="ClpA/ClpB_AAA_lid"/>
</dbReference>
<comment type="similarity">
    <text evidence="6">Belongs to the ClpA/ClpB family.</text>
</comment>
<feature type="domain" description="Clp R" evidence="9">
    <location>
        <begin position="2"/>
        <end position="145"/>
    </location>
</feature>
<protein>
    <submittedName>
        <fullName evidence="10">ATP-dependent Clp protease ATP-binding subunit</fullName>
    </submittedName>
</protein>
<comment type="caution">
    <text evidence="10">The sequence shown here is derived from an EMBL/GenBank/DDBJ whole genome shotgun (WGS) entry which is preliminary data.</text>
</comment>
<sequence length="831" mass="93393">MFNKFSKRAAQVFVAAQDEAKALGHSYVGTEHLLLGVMKTANGEAYNVLREHGLDYSSLKQEVIAVVGAGIPRENVSSPQMTPRARKIIELAYEEAQLLGQNYISTEHILLAILREGEGVAAHILRKFGIDLADLRRELIDEMGGASQNEDSDDDDFTHSTTSSQEIVRSVKNLEGLGVDLTEEAKNGKLDPVIGREREIERIMQILTRRKKNNPVLIGDPGVGKTAIVEGLAQKISSGDVPELLRGKVIFSLDIAALIAGTKYRGEFEKRLKKVISTVKDDRSIILFVDEIHTIVGAGAAEGAVDAANILKPALSRGEIQMVGSTTPDEYRQFIEKDAALERRFQKIYVGEPTSEQTLEILKGLKSKYEIHHKVHYTNDALDLAVKLSQRYITDHYLPDKAIDVIDEAGASARLGNMTVPDEIKEIEKKIKNVQEEKELSIAQQNYDKAAEIRFKERDLQQVLNDRYSDWKKRRETEIITVDSENIAKTISIWTGIPLTKLEKSESDKLLKLEGELHRRVVAQEEAIKAISKSIRRARAGLKDPRRPMGSFMFLGPTGVGKTELAKALAEYLFGDENALVRIDMSEYMERFSVSRLVGAPPGYVGYEEGGTLTEKIRRKPFSVVLLDEIEKAHPDVFNLLLQILDDGRLTDSQGHIIDFKNTILIMTSNLGGEYINKTKRSLGFIEESVESDYESMKSIVMDEVRRTFRPEFLNRLDEVIVFHPLSKIHIEKIIDILLGDLRKRLSERNVKLLVSDQAKELIISNGFDPIYGARPLRREIQRAIEDPLSEELLADKFEDGDTIIVGVNNGKISFRRKRERKVALSESSQK</sequence>
<evidence type="ECO:0000256" key="1">
    <source>
        <dbReference type="ARBA" id="ARBA00022737"/>
    </source>
</evidence>
<keyword evidence="7" id="KW-0175">Coiled coil</keyword>
<organism evidence="10">
    <name type="scientific">Mesoaciditoga lauensis</name>
    <dbReference type="NCBI Taxonomy" id="1495039"/>
    <lineage>
        <taxon>Bacteria</taxon>
        <taxon>Thermotogati</taxon>
        <taxon>Thermotogota</taxon>
        <taxon>Thermotogae</taxon>
        <taxon>Mesoaciditogales</taxon>
        <taxon>Mesoaciditogaceae</taxon>
        <taxon>Mesoaciditoga</taxon>
    </lineage>
</organism>
<evidence type="ECO:0000256" key="4">
    <source>
        <dbReference type="ARBA" id="ARBA00023186"/>
    </source>
</evidence>
<evidence type="ECO:0000256" key="7">
    <source>
        <dbReference type="SAM" id="Coils"/>
    </source>
</evidence>
<dbReference type="CDD" id="cd19499">
    <property type="entry name" value="RecA-like_ClpB_Hsp104-like"/>
    <property type="match status" value="1"/>
</dbReference>
<keyword evidence="1 5" id="KW-0677">Repeat</keyword>
<dbReference type="FunFam" id="1.10.8.60:FF:000017">
    <property type="entry name" value="ATP-dependent chaperone ClpB"/>
    <property type="match status" value="1"/>
</dbReference>
<reference evidence="10" key="1">
    <citation type="journal article" date="2020" name="mSystems">
        <title>Genome- and Community-Level Interaction Insights into Carbon Utilization and Element Cycling Functions of Hydrothermarchaeota in Hydrothermal Sediment.</title>
        <authorList>
            <person name="Zhou Z."/>
            <person name="Liu Y."/>
            <person name="Xu W."/>
            <person name="Pan J."/>
            <person name="Luo Z.H."/>
            <person name="Li M."/>
        </authorList>
    </citation>
    <scope>NUCLEOTIDE SEQUENCE [LARGE SCALE GENOMIC DNA]</scope>
    <source>
        <strain evidence="10">SpSt-966</strain>
    </source>
</reference>
<feature type="region of interest" description="Disordered" evidence="8">
    <location>
        <begin position="145"/>
        <end position="164"/>
    </location>
</feature>
<dbReference type="FunFam" id="3.40.50.300:FF:000010">
    <property type="entry name" value="Chaperone clpB 1, putative"/>
    <property type="match status" value="1"/>
</dbReference>
<dbReference type="Pfam" id="PF07724">
    <property type="entry name" value="AAA_2"/>
    <property type="match status" value="1"/>
</dbReference>
<dbReference type="InterPro" id="IPR027417">
    <property type="entry name" value="P-loop_NTPase"/>
</dbReference>
<accession>A0A7V3RE80</accession>
<evidence type="ECO:0000256" key="5">
    <source>
        <dbReference type="PROSITE-ProRule" id="PRU01251"/>
    </source>
</evidence>
<evidence type="ECO:0000259" key="9">
    <source>
        <dbReference type="PROSITE" id="PS51903"/>
    </source>
</evidence>
<dbReference type="Pfam" id="PF10431">
    <property type="entry name" value="ClpB_D2-small"/>
    <property type="match status" value="1"/>
</dbReference>
<dbReference type="InterPro" id="IPR019489">
    <property type="entry name" value="Clp_ATPase_C"/>
</dbReference>
<dbReference type="SMART" id="SM00382">
    <property type="entry name" value="AAA"/>
    <property type="match status" value="2"/>
</dbReference>
<dbReference type="GO" id="GO:0034605">
    <property type="term" value="P:cellular response to heat"/>
    <property type="evidence" value="ECO:0007669"/>
    <property type="project" value="TreeGrafter"/>
</dbReference>
<dbReference type="InterPro" id="IPR003593">
    <property type="entry name" value="AAA+_ATPase"/>
</dbReference>
<dbReference type="PANTHER" id="PTHR11638:SF18">
    <property type="entry name" value="HEAT SHOCK PROTEIN 104"/>
    <property type="match status" value="1"/>
</dbReference>
<feature type="coiled-coil region" evidence="7">
    <location>
        <begin position="424"/>
        <end position="453"/>
    </location>
</feature>
<keyword evidence="10" id="KW-0378">Hydrolase</keyword>
<dbReference type="SUPFAM" id="SSF81923">
    <property type="entry name" value="Double Clp-N motif"/>
    <property type="match status" value="1"/>
</dbReference>
<dbReference type="Pfam" id="PF17871">
    <property type="entry name" value="AAA_lid_9"/>
    <property type="match status" value="1"/>
</dbReference>
<dbReference type="InterPro" id="IPR018368">
    <property type="entry name" value="ClpA/B_CS1"/>
</dbReference>
<dbReference type="InterPro" id="IPR001270">
    <property type="entry name" value="ClpA/B"/>
</dbReference>
<dbReference type="InterPro" id="IPR004176">
    <property type="entry name" value="Clp_R_N"/>
</dbReference>
<dbReference type="PRINTS" id="PR00300">
    <property type="entry name" value="CLPPROTEASEA"/>
</dbReference>
<dbReference type="InterPro" id="IPR036628">
    <property type="entry name" value="Clp_N_dom_sf"/>
</dbReference>
<dbReference type="InterPro" id="IPR003959">
    <property type="entry name" value="ATPase_AAA_core"/>
</dbReference>
<dbReference type="GO" id="GO:0008233">
    <property type="term" value="F:peptidase activity"/>
    <property type="evidence" value="ECO:0007669"/>
    <property type="project" value="UniProtKB-KW"/>
</dbReference>
<dbReference type="Pfam" id="PF02861">
    <property type="entry name" value="Clp_N"/>
    <property type="match status" value="1"/>
</dbReference>
<proteinExistence type="inferred from homology"/>
<keyword evidence="2 6" id="KW-0547">Nucleotide-binding</keyword>
<gene>
    <name evidence="10" type="ORF">ENX73_02905</name>
</gene>
<dbReference type="Pfam" id="PF00004">
    <property type="entry name" value="AAA"/>
    <property type="match status" value="1"/>
</dbReference>
<dbReference type="AlphaFoldDB" id="A0A7V3RE80"/>
<dbReference type="PROSITE" id="PS00870">
    <property type="entry name" value="CLPAB_1"/>
    <property type="match status" value="1"/>
</dbReference>
<dbReference type="SMART" id="SM01086">
    <property type="entry name" value="ClpB_D2-small"/>
    <property type="match status" value="1"/>
</dbReference>
<dbReference type="SUPFAM" id="SSF52540">
    <property type="entry name" value="P-loop containing nucleoside triphosphate hydrolases"/>
    <property type="match status" value="2"/>
</dbReference>
<dbReference type="EMBL" id="DTPE01000117">
    <property type="protein sequence ID" value="HGE75058.1"/>
    <property type="molecule type" value="Genomic_DNA"/>
</dbReference>
<dbReference type="PROSITE" id="PS51903">
    <property type="entry name" value="CLP_R"/>
    <property type="match status" value="1"/>
</dbReference>
<dbReference type="InterPro" id="IPR050130">
    <property type="entry name" value="ClpA_ClpB"/>
</dbReference>
<dbReference type="CDD" id="cd00009">
    <property type="entry name" value="AAA"/>
    <property type="match status" value="1"/>
</dbReference>
<dbReference type="Gene3D" id="4.10.860.10">
    <property type="entry name" value="UVR domain"/>
    <property type="match status" value="1"/>
</dbReference>
<dbReference type="FunFam" id="3.40.50.300:FF:000025">
    <property type="entry name" value="ATP-dependent Clp protease subunit"/>
    <property type="match status" value="1"/>
</dbReference>
<evidence type="ECO:0000256" key="2">
    <source>
        <dbReference type="ARBA" id="ARBA00022741"/>
    </source>
</evidence>
<name>A0A7V3RE80_9BACT</name>